<reference evidence="2 3" key="2">
    <citation type="submission" date="2018-03" db="EMBL/GenBank/DDBJ databases">
        <title>The ancient ancestry and fast evolution of plastids.</title>
        <authorList>
            <person name="Moore K.R."/>
            <person name="Magnabosco C."/>
            <person name="Momper L."/>
            <person name="Gold D.A."/>
            <person name="Bosak T."/>
            <person name="Fournier G.P."/>
        </authorList>
    </citation>
    <scope>NUCLEOTIDE SEQUENCE [LARGE SCALE GENOMIC DNA]</scope>
    <source>
        <strain evidence="2 3">ULC18</strain>
    </source>
</reference>
<dbReference type="Proteomes" id="UP000239576">
    <property type="component" value="Unassembled WGS sequence"/>
</dbReference>
<keyword evidence="3" id="KW-1185">Reference proteome</keyword>
<sequence>MNLPAPQFQAIQETDAFLNLFPHRFDFIYAEHPDPGDRPDWKTEDRHPLSDRLLQEGAYLYGVRFGKQTDYLMLDIDPGSFYHPHRDRFAIPRLLAALEPLGLVEAIAVTSSYRGGIHLYLPFQKAQETWAIAQVVSTLLANAGFKLKPGQLELFPNPKPYSEAPSLYAAHRLPLQAGSYLLNSDFQPIYGEQTTFVQRWQFAQHRNAIDQRTLKRVLQQTKRKRYKLSGKAEKFLHDLNTDVLAGWTDSGQTNYLLGRIAMREYIFGHVQRGVEPLTGEDLAAAICEVARSLPGFEAYCSHQVDLEQRALFYTRSIQSSHYYPFGSKHQAKASLLPDTASEPASPNRNQQKSQEARDRIRQAVSDLLTKNALPTPVTARRQSIKAYGIGNATLDKYKELWHPNHLKPLPEGEYHTLAGTPTLPDQLKPLPEGQYHTMKDNKLVPHAAALQGQAVGFLEVGGSGGFSTGVLGESTSQKPVRLEQQLAKMRVWLASGDRILVAEAQQFFAAQVQQESVSLVSTDVVAPEKPEECLSEEALMPGGFGRSQPQRRDGKTALKEIQQLSVVSLPPVPEAAVDLAMQAEVEAFFAQYQQEHPEETVLAWSAGVYNPLAQVDLLAVGARYLEPAEEDWLALARMVGWLLVEDELDVIYFTAPPPTFALEQADWYVRPDLTTFLDEPVLLREVVQQQPIALEAIQAAIDQRVQQLGWTWEQRTRFMLEVCEQLEAALTQADWELLLFELQSQVQAMSERDQH</sequence>
<evidence type="ECO:0000313" key="3">
    <source>
        <dbReference type="Proteomes" id="UP000239576"/>
    </source>
</evidence>
<comment type="caution">
    <text evidence="2">The sequence shown here is derived from an EMBL/GenBank/DDBJ whole genome shotgun (WGS) entry which is preliminary data.</text>
</comment>
<dbReference type="EMBL" id="PVWK01000165">
    <property type="protein sequence ID" value="PSB23478.1"/>
    <property type="molecule type" value="Genomic_DNA"/>
</dbReference>
<feature type="compositionally biased region" description="Polar residues" evidence="1">
    <location>
        <begin position="342"/>
        <end position="353"/>
    </location>
</feature>
<accession>A0A2T1DSK9</accession>
<dbReference type="AlphaFoldDB" id="A0A2T1DSK9"/>
<dbReference type="CDD" id="cd00525">
    <property type="entry name" value="AE_Prim_S_like"/>
    <property type="match status" value="1"/>
</dbReference>
<organism evidence="2 3">
    <name type="scientific">Stenomitos frigidus ULC18</name>
    <dbReference type="NCBI Taxonomy" id="2107698"/>
    <lineage>
        <taxon>Bacteria</taxon>
        <taxon>Bacillati</taxon>
        <taxon>Cyanobacteriota</taxon>
        <taxon>Cyanophyceae</taxon>
        <taxon>Leptolyngbyales</taxon>
        <taxon>Leptolyngbyaceae</taxon>
        <taxon>Stenomitos</taxon>
    </lineage>
</organism>
<evidence type="ECO:0000256" key="1">
    <source>
        <dbReference type="SAM" id="MobiDB-lite"/>
    </source>
</evidence>
<dbReference type="RefSeq" id="WP_106261219.1">
    <property type="nucleotide sequence ID" value="NZ_CAWNSW010000113.1"/>
</dbReference>
<protein>
    <submittedName>
        <fullName evidence="2">Uncharacterized protein</fullName>
    </submittedName>
</protein>
<dbReference type="OrthoDB" id="530874at2"/>
<name>A0A2T1DSK9_9CYAN</name>
<gene>
    <name evidence="2" type="ORF">C7B82_31045</name>
</gene>
<evidence type="ECO:0000313" key="2">
    <source>
        <dbReference type="EMBL" id="PSB23478.1"/>
    </source>
</evidence>
<reference evidence="3" key="1">
    <citation type="submission" date="2018-02" db="EMBL/GenBank/DDBJ databases">
        <authorList>
            <person name="Moore K."/>
            <person name="Momper L."/>
        </authorList>
    </citation>
    <scope>NUCLEOTIDE SEQUENCE [LARGE SCALE GENOMIC DNA]</scope>
    <source>
        <strain evidence="3">ULC18</strain>
    </source>
</reference>
<proteinExistence type="predicted"/>
<feature type="region of interest" description="Disordered" evidence="1">
    <location>
        <begin position="338"/>
        <end position="358"/>
    </location>
</feature>